<dbReference type="Proteomes" id="UP001596407">
    <property type="component" value="Unassembled WGS sequence"/>
</dbReference>
<dbReference type="PANTHER" id="PTHR22946:SF9">
    <property type="entry name" value="POLYKETIDE TRANSFERASE AF380"/>
    <property type="match status" value="1"/>
</dbReference>
<keyword evidence="1 3" id="KW-0378">Hydrolase</keyword>
<name>A0ABD5WJQ4_9EURY</name>
<comment type="caution">
    <text evidence="3">The sequence shown here is derived from an EMBL/GenBank/DDBJ whole genome shotgun (WGS) entry which is preliminary data.</text>
</comment>
<dbReference type="Gene3D" id="3.40.50.1820">
    <property type="entry name" value="alpha/beta hydrolase"/>
    <property type="match status" value="1"/>
</dbReference>
<keyword evidence="4" id="KW-1185">Reference proteome</keyword>
<dbReference type="InterPro" id="IPR000383">
    <property type="entry name" value="Xaa-Pro-like_dom"/>
</dbReference>
<proteinExistence type="predicted"/>
<dbReference type="InterPro" id="IPR050261">
    <property type="entry name" value="FrsA_esterase"/>
</dbReference>
<dbReference type="RefSeq" id="WP_382210377.1">
    <property type="nucleotide sequence ID" value="NZ_JBHSZH010000005.1"/>
</dbReference>
<evidence type="ECO:0000256" key="1">
    <source>
        <dbReference type="ARBA" id="ARBA00022801"/>
    </source>
</evidence>
<protein>
    <submittedName>
        <fullName evidence="3">CocE/NonD family hydrolase</fullName>
    </submittedName>
</protein>
<dbReference type="Pfam" id="PF02129">
    <property type="entry name" value="Peptidase_S15"/>
    <property type="match status" value="1"/>
</dbReference>
<dbReference type="EMBL" id="JBHSZH010000005">
    <property type="protein sequence ID" value="MFC7079925.1"/>
    <property type="molecule type" value="Genomic_DNA"/>
</dbReference>
<dbReference type="Gene3D" id="2.60.120.260">
    <property type="entry name" value="Galactose-binding domain-like"/>
    <property type="match status" value="1"/>
</dbReference>
<evidence type="ECO:0000259" key="2">
    <source>
        <dbReference type="SMART" id="SM00939"/>
    </source>
</evidence>
<dbReference type="Gene3D" id="2.30.30.40">
    <property type="entry name" value="SH3 Domains"/>
    <property type="match status" value="1"/>
</dbReference>
<dbReference type="GO" id="GO:0016788">
    <property type="term" value="F:hydrolase activity, acting on ester bonds"/>
    <property type="evidence" value="ECO:0007669"/>
    <property type="project" value="UniProtKB-ARBA"/>
</dbReference>
<dbReference type="SUPFAM" id="SSF49785">
    <property type="entry name" value="Galactose-binding domain-like"/>
    <property type="match status" value="1"/>
</dbReference>
<dbReference type="AlphaFoldDB" id="A0ABD5WJQ4"/>
<dbReference type="SUPFAM" id="SSF53474">
    <property type="entry name" value="alpha/beta-Hydrolases"/>
    <property type="match status" value="1"/>
</dbReference>
<dbReference type="SMART" id="SM00939">
    <property type="entry name" value="PepX_C"/>
    <property type="match status" value="1"/>
</dbReference>
<gene>
    <name evidence="3" type="ORF">ACFQJ6_07115</name>
</gene>
<dbReference type="InterPro" id="IPR013736">
    <property type="entry name" value="Xaa-Pro_dipept_C"/>
</dbReference>
<evidence type="ECO:0000313" key="3">
    <source>
        <dbReference type="EMBL" id="MFC7079925.1"/>
    </source>
</evidence>
<accession>A0ABD5WJQ4</accession>
<organism evidence="3 4">
    <name type="scientific">Halorussus caseinilyticus</name>
    <dbReference type="NCBI Taxonomy" id="3034025"/>
    <lineage>
        <taxon>Archaea</taxon>
        <taxon>Methanobacteriati</taxon>
        <taxon>Methanobacteriota</taxon>
        <taxon>Stenosarchaea group</taxon>
        <taxon>Halobacteria</taxon>
        <taxon>Halobacteriales</taxon>
        <taxon>Haladaptataceae</taxon>
        <taxon>Halorussus</taxon>
    </lineage>
</organism>
<dbReference type="Pfam" id="PF08239">
    <property type="entry name" value="SH3_3"/>
    <property type="match status" value="1"/>
</dbReference>
<evidence type="ECO:0000313" key="4">
    <source>
        <dbReference type="Proteomes" id="UP001596407"/>
    </source>
</evidence>
<feature type="domain" description="Xaa-Pro dipeptidyl-peptidase C-terminal" evidence="2">
    <location>
        <begin position="224"/>
        <end position="407"/>
    </location>
</feature>
<reference evidence="3 4" key="1">
    <citation type="journal article" date="2019" name="Int. J. Syst. Evol. Microbiol.">
        <title>The Global Catalogue of Microorganisms (GCM) 10K type strain sequencing project: providing services to taxonomists for standard genome sequencing and annotation.</title>
        <authorList>
            <consortium name="The Broad Institute Genomics Platform"/>
            <consortium name="The Broad Institute Genome Sequencing Center for Infectious Disease"/>
            <person name="Wu L."/>
            <person name="Ma J."/>
        </authorList>
    </citation>
    <scope>NUCLEOTIDE SEQUENCE [LARGE SCALE GENOMIC DNA]</scope>
    <source>
        <strain evidence="3 4">DT72</strain>
    </source>
</reference>
<sequence length="575" mass="64365">MNGYVVLTYDSRGFGESGGEVGLDGPKEVDDASTLVDWLAGRDNVLMDGTGDPKVGMDGYSYSGGIQLLAAAADDRIDAIVPRITWNDLEYAVAPHGVVKIGWLTLLLGLGGIKSWDFETGNGLDADLWDWYLDAAWNNELSQDAKDAFAQRSPADEISNVNAPTFLIQGWDDTLFKPVEALRTYRSLQDRGVETRICFYEGGHALEGLDRTQSEIDYLNGLALDWMDRHVKGKATDVPQSTMYLKQADAWRTHDQFPPSDASETTLKLSETADGGDTYLEKDIWWWNDTEYRFDWRAGSDFEIVGAPELDIWVYPEGPEERLFFNFYHTDADGHTKMINDMGETYRVEGADQYHRVQIQFSPIQRFLQKDETISLGVSISNPFYFDSRESEGVYIGHSADYPSKFTLPMRSVSDTHTVEKDLAVGDEVHVSVENLDVRTGPGTSYDSKKQKHVYSSGKIVDGPTAADGDRWWKVRYYEDDGGIAGWSNEVGLDRGARNSERLSIGDRVEVNTGSDRLNIREGPGTGYTAIDAADDGDRGRVVNGPEWADGYVWWKVEYDNHAEGWSAQDWLTLV</sequence>
<dbReference type="InterPro" id="IPR008979">
    <property type="entry name" value="Galactose-bd-like_sf"/>
</dbReference>
<dbReference type="PANTHER" id="PTHR22946">
    <property type="entry name" value="DIENELACTONE HYDROLASE DOMAIN-CONTAINING PROTEIN-RELATED"/>
    <property type="match status" value="1"/>
</dbReference>
<dbReference type="InterPro" id="IPR029058">
    <property type="entry name" value="AB_hydrolase_fold"/>
</dbReference>
<dbReference type="InterPro" id="IPR003646">
    <property type="entry name" value="SH3-like_bac-type"/>
</dbReference>